<organism evidence="2 3">
    <name type="scientific">Shewanella electrodiphila</name>
    <dbReference type="NCBI Taxonomy" id="934143"/>
    <lineage>
        <taxon>Bacteria</taxon>
        <taxon>Pseudomonadati</taxon>
        <taxon>Pseudomonadota</taxon>
        <taxon>Gammaproteobacteria</taxon>
        <taxon>Alteromonadales</taxon>
        <taxon>Shewanellaceae</taxon>
        <taxon>Shewanella</taxon>
    </lineage>
</organism>
<dbReference type="Pfam" id="PF03781">
    <property type="entry name" value="FGE-sulfatase"/>
    <property type="match status" value="1"/>
</dbReference>
<name>A0ABT0KJ44_9GAMM</name>
<protein>
    <submittedName>
        <fullName evidence="2">Formylglycine-generating enzyme family protein</fullName>
    </submittedName>
</protein>
<dbReference type="InterPro" id="IPR016187">
    <property type="entry name" value="CTDL_fold"/>
</dbReference>
<dbReference type="InterPro" id="IPR005532">
    <property type="entry name" value="SUMF_dom"/>
</dbReference>
<dbReference type="Gene3D" id="3.90.1580.10">
    <property type="entry name" value="paralog of FGE (formylglycine-generating enzyme)"/>
    <property type="match status" value="1"/>
</dbReference>
<proteinExistence type="predicted"/>
<sequence>MKQAGDNIGHINHSVKPSILQSTRTIVSGVIGVTCLVFLSACSTTNISSHPISVSIMADMVLVDGGSFVMGSNLETAKKSEQPAHEVSVDSFYISKFEVTQELFESVMGGSNSFFVNPKVPVNNLSWQQAVYFIERLNELTGDNYRLPTEAEWEFAAIGGNKSKGFTYSGSNNIDDVGWYAPNANNRAQPVGLKKPNELGLYDMTGNVGEFVIDKFDEGFYRVSPKHNPNNAQHSDINLAHKTTRGGSFAYDAIESENFRRDFASQSILMSDLGLRLAKDAN</sequence>
<accession>A0ABT0KJ44</accession>
<dbReference type="EMBL" id="JAKIKU010000001">
    <property type="protein sequence ID" value="MCL1043862.1"/>
    <property type="molecule type" value="Genomic_DNA"/>
</dbReference>
<comment type="caution">
    <text evidence="2">The sequence shown here is derived from an EMBL/GenBank/DDBJ whole genome shotgun (WGS) entry which is preliminary data.</text>
</comment>
<dbReference type="PANTHER" id="PTHR23150">
    <property type="entry name" value="SULFATASE MODIFYING FACTOR 1, 2"/>
    <property type="match status" value="1"/>
</dbReference>
<gene>
    <name evidence="2" type="ORF">L2737_00755</name>
</gene>
<dbReference type="Proteomes" id="UP001202134">
    <property type="component" value="Unassembled WGS sequence"/>
</dbReference>
<evidence type="ECO:0000313" key="2">
    <source>
        <dbReference type="EMBL" id="MCL1043862.1"/>
    </source>
</evidence>
<reference evidence="2 3" key="1">
    <citation type="submission" date="2022-01" db="EMBL/GenBank/DDBJ databases">
        <title>Whole genome-based taxonomy of the Shewanellaceae.</title>
        <authorList>
            <person name="Martin-Rodriguez A.J."/>
        </authorList>
    </citation>
    <scope>NUCLEOTIDE SEQUENCE [LARGE SCALE GENOMIC DNA]</scope>
    <source>
        <strain evidence="2 3">DSM 24955</strain>
    </source>
</reference>
<dbReference type="RefSeq" id="WP_248954445.1">
    <property type="nucleotide sequence ID" value="NZ_JAKIKU010000001.1"/>
</dbReference>
<dbReference type="PANTHER" id="PTHR23150:SF19">
    <property type="entry name" value="FORMYLGLYCINE-GENERATING ENZYME"/>
    <property type="match status" value="1"/>
</dbReference>
<dbReference type="InterPro" id="IPR042095">
    <property type="entry name" value="SUMF_sf"/>
</dbReference>
<dbReference type="InterPro" id="IPR051043">
    <property type="entry name" value="Sulfatase_Mod_Factor_Kinase"/>
</dbReference>
<evidence type="ECO:0000313" key="3">
    <source>
        <dbReference type="Proteomes" id="UP001202134"/>
    </source>
</evidence>
<feature type="domain" description="Sulfatase-modifying factor enzyme-like" evidence="1">
    <location>
        <begin position="58"/>
        <end position="279"/>
    </location>
</feature>
<dbReference type="SUPFAM" id="SSF56436">
    <property type="entry name" value="C-type lectin-like"/>
    <property type="match status" value="1"/>
</dbReference>
<evidence type="ECO:0000259" key="1">
    <source>
        <dbReference type="Pfam" id="PF03781"/>
    </source>
</evidence>
<keyword evidence="3" id="KW-1185">Reference proteome</keyword>